<dbReference type="EMBL" id="CP000390">
    <property type="protein sequence ID" value="ABG64502.1"/>
    <property type="molecule type" value="Genomic_DNA"/>
</dbReference>
<dbReference type="SMART" id="SM00345">
    <property type="entry name" value="HTH_GNTR"/>
    <property type="match status" value="1"/>
</dbReference>
<dbReference type="eggNOG" id="COG1725">
    <property type="taxonomic scope" value="Bacteria"/>
</dbReference>
<feature type="region of interest" description="Disordered" evidence="4">
    <location>
        <begin position="327"/>
        <end position="356"/>
    </location>
</feature>
<dbReference type="GO" id="GO:0003700">
    <property type="term" value="F:DNA-binding transcription factor activity"/>
    <property type="evidence" value="ECO:0007669"/>
    <property type="project" value="InterPro"/>
</dbReference>
<dbReference type="PROSITE" id="PS50949">
    <property type="entry name" value="HTH_GNTR"/>
    <property type="match status" value="1"/>
</dbReference>
<sequence length="356" mass="39123">MFPVDASTIDKSLPVPVGTQLYGLLSYYLSHSDIPYGTKLQSVRQLAAELGIAPMTVSQVYQQLRDAGLIEMRRGKGAYSARDPHKKLGDEAAMANLREEIGKVLDKADRLGISPSVLATMITAQAQLRKPRGGLTIMFVGIFEAATRDYVAEIRPVLEPGDQIHLVTLDQLTVSAEAQAAVRRADVVLTFVHREVELRKIVPEANILAIRFIPSTHTRQALAGLPPRARVAAITYFKDYIAIMKPSVREFAPHVSDVTVAWAAAPDLPELLNRCDAVIYATGADDVRRLARPGIPCFEFRHAPDPDALENLLVPYLAQLRRAKIASADAGKNGASEPSEMHRRRNRREPALLSRG</sequence>
<evidence type="ECO:0000256" key="3">
    <source>
        <dbReference type="ARBA" id="ARBA00023163"/>
    </source>
</evidence>
<keyword evidence="1" id="KW-0805">Transcription regulation</keyword>
<dbReference type="OrthoDB" id="7173258at2"/>
<dbReference type="STRING" id="266779.Meso_3130"/>
<keyword evidence="2" id="KW-0238">DNA-binding</keyword>
<keyword evidence="3" id="KW-0804">Transcription</keyword>
<dbReference type="SUPFAM" id="SSF46785">
    <property type="entry name" value="Winged helix' DNA-binding domain"/>
    <property type="match status" value="1"/>
</dbReference>
<gene>
    <name evidence="6" type="ordered locus">Meso_3130</name>
</gene>
<dbReference type="InterPro" id="IPR000524">
    <property type="entry name" value="Tscrpt_reg_HTH_GntR"/>
</dbReference>
<evidence type="ECO:0000313" key="6">
    <source>
        <dbReference type="EMBL" id="ABG64502.1"/>
    </source>
</evidence>
<dbReference type="Pfam" id="PF00392">
    <property type="entry name" value="GntR"/>
    <property type="match status" value="1"/>
</dbReference>
<dbReference type="AlphaFoldDB" id="Q11DM3"/>
<dbReference type="PANTHER" id="PTHR38445">
    <property type="entry name" value="HTH-TYPE TRANSCRIPTIONAL REPRESSOR YTRA"/>
    <property type="match status" value="1"/>
</dbReference>
<dbReference type="InterPro" id="IPR036388">
    <property type="entry name" value="WH-like_DNA-bd_sf"/>
</dbReference>
<dbReference type="KEGG" id="mes:Meso_3130"/>
<reference evidence="6" key="1">
    <citation type="submission" date="2006-06" db="EMBL/GenBank/DDBJ databases">
        <title>Complete sequence of chromosome of Chelativorans sp. BNC1.</title>
        <authorList>
            <consortium name="US DOE Joint Genome Institute"/>
            <person name="Copeland A."/>
            <person name="Lucas S."/>
            <person name="Lapidus A."/>
            <person name="Barry K."/>
            <person name="Detter J.C."/>
            <person name="Glavina del Rio T."/>
            <person name="Hammon N."/>
            <person name="Israni S."/>
            <person name="Dalin E."/>
            <person name="Tice H."/>
            <person name="Pitluck S."/>
            <person name="Chertkov O."/>
            <person name="Brettin T."/>
            <person name="Bruce D."/>
            <person name="Han C."/>
            <person name="Tapia R."/>
            <person name="Gilna P."/>
            <person name="Schmutz J."/>
            <person name="Larimer F."/>
            <person name="Land M."/>
            <person name="Hauser L."/>
            <person name="Kyrpides N."/>
            <person name="Mikhailova N."/>
            <person name="Richardson P."/>
        </authorList>
    </citation>
    <scope>NUCLEOTIDE SEQUENCE</scope>
    <source>
        <strain evidence="6">BNC1</strain>
    </source>
</reference>
<proteinExistence type="predicted"/>
<accession>Q11DM3</accession>
<dbReference type="InterPro" id="IPR036390">
    <property type="entry name" value="WH_DNA-bd_sf"/>
</dbReference>
<evidence type="ECO:0000259" key="5">
    <source>
        <dbReference type="PROSITE" id="PS50949"/>
    </source>
</evidence>
<dbReference type="PANTHER" id="PTHR38445:SF9">
    <property type="entry name" value="HTH-TYPE TRANSCRIPTIONAL REPRESSOR YTRA"/>
    <property type="match status" value="1"/>
</dbReference>
<protein>
    <submittedName>
        <fullName evidence="6">Transcriptional regulator, GntR family</fullName>
    </submittedName>
</protein>
<evidence type="ECO:0000256" key="4">
    <source>
        <dbReference type="SAM" id="MobiDB-lite"/>
    </source>
</evidence>
<evidence type="ECO:0000256" key="2">
    <source>
        <dbReference type="ARBA" id="ARBA00023125"/>
    </source>
</evidence>
<feature type="domain" description="HTH gntR-type" evidence="5">
    <location>
        <begin position="15"/>
        <end position="83"/>
    </location>
</feature>
<dbReference type="Gene3D" id="1.10.10.10">
    <property type="entry name" value="Winged helix-like DNA-binding domain superfamily/Winged helix DNA-binding domain"/>
    <property type="match status" value="1"/>
</dbReference>
<organism evidence="6">
    <name type="scientific">Chelativorans sp. (strain BNC1)</name>
    <dbReference type="NCBI Taxonomy" id="266779"/>
    <lineage>
        <taxon>Bacteria</taxon>
        <taxon>Pseudomonadati</taxon>
        <taxon>Pseudomonadota</taxon>
        <taxon>Alphaproteobacteria</taxon>
        <taxon>Hyphomicrobiales</taxon>
        <taxon>Phyllobacteriaceae</taxon>
        <taxon>Chelativorans</taxon>
    </lineage>
</organism>
<evidence type="ECO:0000256" key="1">
    <source>
        <dbReference type="ARBA" id="ARBA00023015"/>
    </source>
</evidence>
<dbReference type="GO" id="GO:0003677">
    <property type="term" value="F:DNA binding"/>
    <property type="evidence" value="ECO:0007669"/>
    <property type="project" value="UniProtKB-KW"/>
</dbReference>
<dbReference type="HOGENOM" id="CLU_070035_0_0_5"/>
<name>Q11DM3_CHESB</name>